<keyword evidence="4" id="KW-0143">Chaperone</keyword>
<dbReference type="InterPro" id="IPR001270">
    <property type="entry name" value="ClpA/B"/>
</dbReference>
<dbReference type="PRINTS" id="PR00300">
    <property type="entry name" value="CLPPROTEASEA"/>
</dbReference>
<dbReference type="Pfam" id="PF07724">
    <property type="entry name" value="AAA_2"/>
    <property type="match status" value="1"/>
</dbReference>
<dbReference type="eggNOG" id="KOG1051">
    <property type="taxonomic scope" value="Eukaryota"/>
</dbReference>
<dbReference type="CDD" id="cd19499">
    <property type="entry name" value="RecA-like_ClpB_Hsp104-like"/>
    <property type="match status" value="1"/>
</dbReference>
<dbReference type="GeneID" id="3500875"/>
<keyword evidence="9" id="KW-1185">Reference proteome</keyword>
<dbReference type="Pfam" id="PF02861">
    <property type="entry name" value="Clp_N"/>
    <property type="match status" value="1"/>
</dbReference>
<gene>
    <name evidence="8" type="ordered locus">TP04_0800</name>
</gene>
<dbReference type="PROSITE" id="PS00870">
    <property type="entry name" value="CLPAB_1"/>
    <property type="match status" value="1"/>
</dbReference>
<dbReference type="SMART" id="SM01086">
    <property type="entry name" value="ClpB_D2-small"/>
    <property type="match status" value="1"/>
</dbReference>
<dbReference type="Gene3D" id="1.10.8.60">
    <property type="match status" value="1"/>
</dbReference>
<dbReference type="PANTHER" id="PTHR11638">
    <property type="entry name" value="ATP-DEPENDENT CLP PROTEASE"/>
    <property type="match status" value="1"/>
</dbReference>
<dbReference type="EMBL" id="AAGK01000004">
    <property type="protein sequence ID" value="EAN32154.1"/>
    <property type="molecule type" value="Genomic_DNA"/>
</dbReference>
<keyword evidence="8" id="KW-0378">Hydrolase</keyword>
<accession>Q4N1E4</accession>
<dbReference type="EC" id="3.4.21.92" evidence="8"/>
<proteinExistence type="predicted"/>
<dbReference type="InterPro" id="IPR050130">
    <property type="entry name" value="ClpA_ClpB"/>
</dbReference>
<evidence type="ECO:0000256" key="1">
    <source>
        <dbReference type="ARBA" id="ARBA00022737"/>
    </source>
</evidence>
<evidence type="ECO:0000313" key="8">
    <source>
        <dbReference type="EMBL" id="EAN32154.1"/>
    </source>
</evidence>
<comment type="caution">
    <text evidence="8">The sequence shown here is derived from an EMBL/GenBank/DDBJ whole genome shotgun (WGS) entry which is preliminary data.</text>
</comment>
<dbReference type="FunFam" id="3.40.50.300:FF:000025">
    <property type="entry name" value="ATP-dependent Clp protease subunit"/>
    <property type="match status" value="1"/>
</dbReference>
<evidence type="ECO:0000256" key="3">
    <source>
        <dbReference type="ARBA" id="ARBA00022840"/>
    </source>
</evidence>
<dbReference type="SMART" id="SM00382">
    <property type="entry name" value="AAA"/>
    <property type="match status" value="2"/>
</dbReference>
<keyword evidence="3 8" id="KW-0067">ATP-binding</keyword>
<feature type="region of interest" description="Disordered" evidence="6">
    <location>
        <begin position="496"/>
        <end position="535"/>
    </location>
</feature>
<dbReference type="GO" id="GO:0005524">
    <property type="term" value="F:ATP binding"/>
    <property type="evidence" value="ECO:0007669"/>
    <property type="project" value="UniProtKB-KW"/>
</dbReference>
<dbReference type="InterPro" id="IPR041546">
    <property type="entry name" value="ClpA/ClpB_AAA_lid"/>
</dbReference>
<dbReference type="FunCoup" id="Q4N1E4">
    <property type="interactions" value="31"/>
</dbReference>
<dbReference type="GO" id="GO:0005737">
    <property type="term" value="C:cytoplasm"/>
    <property type="evidence" value="ECO:0007669"/>
    <property type="project" value="TreeGrafter"/>
</dbReference>
<protein>
    <submittedName>
        <fullName evidence="8">ATP-dependent Clp protease ATP-binding subunit, putative</fullName>
        <ecNumber evidence="8">3.4.21.92</ecNumber>
    </submittedName>
</protein>
<dbReference type="SUPFAM" id="SSF52540">
    <property type="entry name" value="P-loop containing nucleoside triphosphate hydrolases"/>
    <property type="match status" value="2"/>
</dbReference>
<organism evidence="8 9">
    <name type="scientific">Theileria parva</name>
    <name type="common">East coast fever infection agent</name>
    <dbReference type="NCBI Taxonomy" id="5875"/>
    <lineage>
        <taxon>Eukaryota</taxon>
        <taxon>Sar</taxon>
        <taxon>Alveolata</taxon>
        <taxon>Apicomplexa</taxon>
        <taxon>Aconoidasida</taxon>
        <taxon>Piroplasmida</taxon>
        <taxon>Theileriidae</taxon>
        <taxon>Theileria</taxon>
    </lineage>
</organism>
<dbReference type="GO" id="GO:0004252">
    <property type="term" value="F:serine-type endopeptidase activity"/>
    <property type="evidence" value="ECO:0007669"/>
    <property type="project" value="UniProtKB-EC"/>
</dbReference>
<dbReference type="STRING" id="5875.Q4N1E4"/>
<dbReference type="GO" id="GO:0034605">
    <property type="term" value="P:cellular response to heat"/>
    <property type="evidence" value="ECO:0007669"/>
    <property type="project" value="TreeGrafter"/>
</dbReference>
<evidence type="ECO:0000259" key="7">
    <source>
        <dbReference type="PROSITE" id="PS51903"/>
    </source>
</evidence>
<dbReference type="Proteomes" id="UP000001949">
    <property type="component" value="Unassembled WGS sequence"/>
</dbReference>
<dbReference type="InterPro" id="IPR019489">
    <property type="entry name" value="Clp_ATPase_C"/>
</dbReference>
<dbReference type="AlphaFoldDB" id="Q4N1E4"/>
<keyword evidence="2" id="KW-0547">Nucleotide-binding</keyword>
<dbReference type="Gene3D" id="3.40.50.300">
    <property type="entry name" value="P-loop containing nucleotide triphosphate hydrolases"/>
    <property type="match status" value="3"/>
</dbReference>
<dbReference type="InterPro" id="IPR004176">
    <property type="entry name" value="Clp_R_N"/>
</dbReference>
<feature type="compositionally biased region" description="Basic and acidic residues" evidence="6">
    <location>
        <begin position="517"/>
        <end position="530"/>
    </location>
</feature>
<dbReference type="InterPro" id="IPR036628">
    <property type="entry name" value="Clp_N_dom_sf"/>
</dbReference>
<sequence>MNIINIYLLVVLQAYNSLIFKHCSCFKYEKIRNTFVINNFTSNKLISQIPDVESLWSSSHNIAPVYLNFDNFSDNAIKVLMLSLEEAKLSNQPSVESAHIFQGLVCLNQGLAFKIIKEFGITAEVVRDATKSTYPIDEKKKFKSLPTFSNSAKNALDYSSTEAERLGNSTIETEHLLLGVLNDTSKETSTFYKNLKLDVTLAIDTTMRTIEKIKEIKELNTLSDNIQDSSQNFVYLSPAMNRDEYAQSCISMFTVDLTEKARNGQLPKVIHRDNEIERAIITLSRMTKSNPLLVGEPGVGKTAIVEGIANRISQGISQPQISKKRILQLQFGLLIAGTKFRGQFEERLTKLIDEIKSAGDIILVIDEAHMLIGGGAGDGSIDAANLLKPPLSRGEIQCIAITTPKEYKKYFEKDMALSRRFHPIYVDEPSDEDTLKILNGISSSYGEFHGVEYTQDSIKLALKYSKQYINDRFLPDKAIDIMDESGSFAKIQYQNELKREKNEIPDPSNSTSPEGENETKVEQKSEKKDQSVLGQVKPEHVAEVMSIWTGIPLKKLTRGEMDIIRNMEEDLHKMVIGQEEAVKNVCKAIRRAKTNIKNPNRPIGSFLFCGPPGVGKSEVARALTKYLFAKENLIRIDMSEYTEPHSISRILGSPPGYKGHDTGGQLTEKVKSNPYSVVMFDEIEKAHHDVLNILLQILEDGKLTDSKNQTISFKNTIIIMTSNTGSNVIQRSSKGVHTFGFTVDSDESSDYLKIKALVMEELKSHFLPELINRIDDVILFKPLLESELKEIAKLMLNDLTARAHSAGILIEISEKFADYILKLPRDDKSGARPLRRLITSVLEDKLADLVISEDFDSNKTYMVTVDEAGSVVINPKVENETVVGEVVLNNKMEHEKSVEE</sequence>
<feature type="domain" description="Clp R" evidence="7">
    <location>
        <begin position="69"/>
        <end position="212"/>
    </location>
</feature>
<dbReference type="InterPro" id="IPR003593">
    <property type="entry name" value="AAA+_ATPase"/>
</dbReference>
<evidence type="ECO:0000313" key="9">
    <source>
        <dbReference type="Proteomes" id="UP000001949"/>
    </source>
</evidence>
<dbReference type="KEGG" id="tpv:TP04_0800"/>
<reference evidence="8 9" key="1">
    <citation type="journal article" date="2005" name="Science">
        <title>Genome sequence of Theileria parva, a bovine pathogen that transforms lymphocytes.</title>
        <authorList>
            <person name="Gardner M.J."/>
            <person name="Bishop R."/>
            <person name="Shah T."/>
            <person name="de Villiers E.P."/>
            <person name="Carlton J.M."/>
            <person name="Hall N."/>
            <person name="Ren Q."/>
            <person name="Paulsen I.T."/>
            <person name="Pain A."/>
            <person name="Berriman M."/>
            <person name="Wilson R.J.M."/>
            <person name="Sato S."/>
            <person name="Ralph S.A."/>
            <person name="Mann D.J."/>
            <person name="Xiong Z."/>
            <person name="Shallom S.J."/>
            <person name="Weidman J."/>
            <person name="Jiang L."/>
            <person name="Lynn J."/>
            <person name="Weaver B."/>
            <person name="Shoaibi A."/>
            <person name="Domingo A.R."/>
            <person name="Wasawo D."/>
            <person name="Crabtree J."/>
            <person name="Wortman J.R."/>
            <person name="Haas B."/>
            <person name="Angiuoli S.V."/>
            <person name="Creasy T.H."/>
            <person name="Lu C."/>
            <person name="Suh B."/>
            <person name="Silva J.C."/>
            <person name="Utterback T.R."/>
            <person name="Feldblyum T.V."/>
            <person name="Pertea M."/>
            <person name="Allen J."/>
            <person name="Nierman W.C."/>
            <person name="Taracha E.L.N."/>
            <person name="Salzberg S.L."/>
            <person name="White O.R."/>
            <person name="Fitzhugh H.A."/>
            <person name="Morzaria S."/>
            <person name="Venter J.C."/>
            <person name="Fraser C.M."/>
            <person name="Nene V."/>
        </authorList>
    </citation>
    <scope>NUCLEOTIDE SEQUENCE [LARGE SCALE GENOMIC DNA]</scope>
    <source>
        <strain evidence="8 9">Muguga</strain>
    </source>
</reference>
<dbReference type="VEuPathDB" id="PiroplasmaDB:TpMuguga_04g00800"/>
<keyword evidence="1 5" id="KW-0677">Repeat</keyword>
<dbReference type="SUPFAM" id="SSF81923">
    <property type="entry name" value="Double Clp-N motif"/>
    <property type="match status" value="1"/>
</dbReference>
<keyword evidence="8" id="KW-0645">Protease</keyword>
<dbReference type="InterPro" id="IPR018368">
    <property type="entry name" value="ClpA/B_CS1"/>
</dbReference>
<dbReference type="InParanoid" id="Q4N1E4"/>
<dbReference type="CDD" id="cd00009">
    <property type="entry name" value="AAA"/>
    <property type="match status" value="1"/>
</dbReference>
<evidence type="ECO:0000256" key="2">
    <source>
        <dbReference type="ARBA" id="ARBA00022741"/>
    </source>
</evidence>
<dbReference type="OMA" id="EFMEPHT"/>
<dbReference type="PROSITE" id="PS51903">
    <property type="entry name" value="CLP_R"/>
    <property type="match status" value="1"/>
</dbReference>
<evidence type="ECO:0000256" key="5">
    <source>
        <dbReference type="PROSITE-ProRule" id="PRU01251"/>
    </source>
</evidence>
<name>Q4N1E4_THEPA</name>
<dbReference type="GO" id="GO:0016887">
    <property type="term" value="F:ATP hydrolysis activity"/>
    <property type="evidence" value="ECO:0007669"/>
    <property type="project" value="InterPro"/>
</dbReference>
<dbReference type="PANTHER" id="PTHR11638:SF18">
    <property type="entry name" value="HEAT SHOCK PROTEIN 104"/>
    <property type="match status" value="1"/>
</dbReference>
<dbReference type="Pfam" id="PF10431">
    <property type="entry name" value="ClpB_D2-small"/>
    <property type="match status" value="1"/>
</dbReference>
<dbReference type="InterPro" id="IPR027417">
    <property type="entry name" value="P-loop_NTPase"/>
</dbReference>
<dbReference type="InterPro" id="IPR003959">
    <property type="entry name" value="ATPase_AAA_core"/>
</dbReference>
<dbReference type="Pfam" id="PF00004">
    <property type="entry name" value="AAA"/>
    <property type="match status" value="1"/>
</dbReference>
<dbReference type="Gene3D" id="1.10.1780.10">
    <property type="entry name" value="Clp, N-terminal domain"/>
    <property type="match status" value="1"/>
</dbReference>
<dbReference type="Pfam" id="PF17871">
    <property type="entry name" value="AAA_lid_9"/>
    <property type="match status" value="1"/>
</dbReference>
<evidence type="ECO:0000256" key="6">
    <source>
        <dbReference type="SAM" id="MobiDB-lite"/>
    </source>
</evidence>
<evidence type="ECO:0000256" key="4">
    <source>
        <dbReference type="ARBA" id="ARBA00023186"/>
    </source>
</evidence>
<dbReference type="GO" id="GO:0006508">
    <property type="term" value="P:proteolysis"/>
    <property type="evidence" value="ECO:0007669"/>
    <property type="project" value="UniProtKB-KW"/>
</dbReference>